<evidence type="ECO:0000313" key="2">
    <source>
        <dbReference type="EMBL" id="QDS86884.1"/>
    </source>
</evidence>
<feature type="region of interest" description="Disordered" evidence="1">
    <location>
        <begin position="284"/>
        <end position="391"/>
    </location>
</feature>
<protein>
    <recommendedName>
        <fullName evidence="4">DUF4292 domain-containing protein</fullName>
    </recommendedName>
</protein>
<dbReference type="RefSeq" id="WP_145342892.1">
    <property type="nucleotide sequence ID" value="NZ_CP036261.1"/>
</dbReference>
<dbReference type="OrthoDB" id="279598at2"/>
<feature type="compositionally biased region" description="Pro residues" evidence="1">
    <location>
        <begin position="323"/>
        <end position="346"/>
    </location>
</feature>
<evidence type="ECO:0000313" key="3">
    <source>
        <dbReference type="Proteomes" id="UP000319557"/>
    </source>
</evidence>
<dbReference type="KEGG" id="ruv:EC9_10590"/>
<dbReference type="AlphaFoldDB" id="A0A517LW81"/>
<evidence type="ECO:0000256" key="1">
    <source>
        <dbReference type="SAM" id="MobiDB-lite"/>
    </source>
</evidence>
<gene>
    <name evidence="2" type="ORF">EC9_10590</name>
</gene>
<dbReference type="Proteomes" id="UP000319557">
    <property type="component" value="Chromosome"/>
</dbReference>
<dbReference type="EMBL" id="CP036261">
    <property type="protein sequence ID" value="QDS86884.1"/>
    <property type="molecule type" value="Genomic_DNA"/>
</dbReference>
<name>A0A517LW81_9BACT</name>
<organism evidence="2 3">
    <name type="scientific">Rosistilla ulvae</name>
    <dbReference type="NCBI Taxonomy" id="1930277"/>
    <lineage>
        <taxon>Bacteria</taxon>
        <taxon>Pseudomonadati</taxon>
        <taxon>Planctomycetota</taxon>
        <taxon>Planctomycetia</taxon>
        <taxon>Pirellulales</taxon>
        <taxon>Pirellulaceae</taxon>
        <taxon>Rosistilla</taxon>
    </lineage>
</organism>
<sequence>MNPRGPNSEPSHRQRWLQILLTLSVTWVAGGATCYRGKAVTDFSPPPEIFEGTPSREELAAAVNRTDRIEKLQSTSASIKVLSMPALPSLRANLALERPRRIRMRASLPVVMGSGMDLGSNEELFWMKIPEGMGTSLYFARHEDYQRQLQRAILPVDPTWLVDALGMAHIDVNQIEEGPTVRADGKLELKLSQPMVDGTYRRVMVIDQRQGVVTELLLYGPDGRLLANASGEDFRYFEEVQCSLPHDVQLRLTPNGGEPLALKIEIGSYSVNQLLSDDPRLFAMPEDGNERPIDLTRIGQPPMSPVPPTYTVPPPQASYAPLPGFPPATASPPPANYPQPNSPPPQAQAAIPAASYPPPQAQYAPQQPPYAPASGYVPQVSQGTTYRGVYR</sequence>
<accession>A0A517LW81</accession>
<feature type="compositionally biased region" description="Pro residues" evidence="1">
    <location>
        <begin position="302"/>
        <end position="316"/>
    </location>
</feature>
<proteinExistence type="predicted"/>
<feature type="compositionally biased region" description="Pro residues" evidence="1">
    <location>
        <begin position="355"/>
        <end position="371"/>
    </location>
</feature>
<keyword evidence="3" id="KW-1185">Reference proteome</keyword>
<evidence type="ECO:0008006" key="4">
    <source>
        <dbReference type="Google" id="ProtNLM"/>
    </source>
</evidence>
<reference evidence="2 3" key="1">
    <citation type="submission" date="2019-02" db="EMBL/GenBank/DDBJ databases">
        <title>Deep-cultivation of Planctomycetes and their phenomic and genomic characterization uncovers novel biology.</title>
        <authorList>
            <person name="Wiegand S."/>
            <person name="Jogler M."/>
            <person name="Boedeker C."/>
            <person name="Pinto D."/>
            <person name="Vollmers J."/>
            <person name="Rivas-Marin E."/>
            <person name="Kohn T."/>
            <person name="Peeters S.H."/>
            <person name="Heuer A."/>
            <person name="Rast P."/>
            <person name="Oberbeckmann S."/>
            <person name="Bunk B."/>
            <person name="Jeske O."/>
            <person name="Meyerdierks A."/>
            <person name="Storesund J.E."/>
            <person name="Kallscheuer N."/>
            <person name="Luecker S."/>
            <person name="Lage O.M."/>
            <person name="Pohl T."/>
            <person name="Merkel B.J."/>
            <person name="Hornburger P."/>
            <person name="Mueller R.-W."/>
            <person name="Bruemmer F."/>
            <person name="Labrenz M."/>
            <person name="Spormann A.M."/>
            <person name="Op den Camp H."/>
            <person name="Overmann J."/>
            <person name="Amann R."/>
            <person name="Jetten M.S.M."/>
            <person name="Mascher T."/>
            <person name="Medema M.H."/>
            <person name="Devos D.P."/>
            <person name="Kaster A.-K."/>
            <person name="Ovreas L."/>
            <person name="Rohde M."/>
            <person name="Galperin M.Y."/>
            <person name="Jogler C."/>
        </authorList>
    </citation>
    <scope>NUCLEOTIDE SEQUENCE [LARGE SCALE GENOMIC DNA]</scope>
    <source>
        <strain evidence="2 3">EC9</strain>
    </source>
</reference>